<evidence type="ECO:0000256" key="3">
    <source>
        <dbReference type="ARBA" id="ARBA00022475"/>
    </source>
</evidence>
<feature type="transmembrane region" description="Helical" evidence="7">
    <location>
        <begin position="87"/>
        <end position="109"/>
    </location>
</feature>
<keyword evidence="4 7" id="KW-0812">Transmembrane</keyword>
<evidence type="ECO:0000256" key="7">
    <source>
        <dbReference type="SAM" id="Phobius"/>
    </source>
</evidence>
<keyword evidence="6 7" id="KW-0472">Membrane</keyword>
<dbReference type="RefSeq" id="WP_221930308.1">
    <property type="nucleotide sequence ID" value="NZ_FXTP01000009.1"/>
</dbReference>
<evidence type="ECO:0000256" key="4">
    <source>
        <dbReference type="ARBA" id="ARBA00022692"/>
    </source>
</evidence>
<dbReference type="Pfam" id="PF07681">
    <property type="entry name" value="DoxX"/>
    <property type="match status" value="1"/>
</dbReference>
<accession>A0A521DS35</accession>
<evidence type="ECO:0000313" key="8">
    <source>
        <dbReference type="EMBL" id="SMO74395.1"/>
    </source>
</evidence>
<dbReference type="InterPro" id="IPR051907">
    <property type="entry name" value="DoxX-like_oxidoreductase"/>
</dbReference>
<dbReference type="Proteomes" id="UP000317557">
    <property type="component" value="Unassembled WGS sequence"/>
</dbReference>
<evidence type="ECO:0000256" key="6">
    <source>
        <dbReference type="ARBA" id="ARBA00023136"/>
    </source>
</evidence>
<feature type="transmembrane region" description="Helical" evidence="7">
    <location>
        <begin position="57"/>
        <end position="80"/>
    </location>
</feature>
<evidence type="ECO:0000256" key="1">
    <source>
        <dbReference type="ARBA" id="ARBA00004651"/>
    </source>
</evidence>
<keyword evidence="3" id="KW-1003">Cell membrane</keyword>
<dbReference type="PANTHER" id="PTHR33452:SF1">
    <property type="entry name" value="INNER MEMBRANE PROTEIN YPHA-RELATED"/>
    <property type="match status" value="1"/>
</dbReference>
<dbReference type="AlphaFoldDB" id="A0A521DS35"/>
<evidence type="ECO:0000256" key="2">
    <source>
        <dbReference type="ARBA" id="ARBA00006679"/>
    </source>
</evidence>
<sequence length="123" mass="14067">MLYKFLESQEEWSPVIIRYTLALVIFPHGAQKLFGWFGGYGFTGTMEFFTATAGLPWSVGFLVILIEFFVPLLLIAGLLVRLNAIAIFGLFVGIIFTSHIQYGFFMNWYGNQQEKVLSFICLY</sequence>
<dbReference type="EMBL" id="FXTP01000009">
    <property type="protein sequence ID" value="SMO74395.1"/>
    <property type="molecule type" value="Genomic_DNA"/>
</dbReference>
<gene>
    <name evidence="8" type="ORF">SAMN06265219_10970</name>
</gene>
<proteinExistence type="inferred from homology"/>
<organism evidence="8 9">
    <name type="scientific">Gracilimonas mengyeensis</name>
    <dbReference type="NCBI Taxonomy" id="1302730"/>
    <lineage>
        <taxon>Bacteria</taxon>
        <taxon>Pseudomonadati</taxon>
        <taxon>Balneolota</taxon>
        <taxon>Balneolia</taxon>
        <taxon>Balneolales</taxon>
        <taxon>Balneolaceae</taxon>
        <taxon>Gracilimonas</taxon>
    </lineage>
</organism>
<dbReference type="InterPro" id="IPR032808">
    <property type="entry name" value="DoxX"/>
</dbReference>
<name>A0A521DS35_9BACT</name>
<dbReference type="PANTHER" id="PTHR33452">
    <property type="entry name" value="OXIDOREDUCTASE CATD-RELATED"/>
    <property type="match status" value="1"/>
</dbReference>
<evidence type="ECO:0000313" key="9">
    <source>
        <dbReference type="Proteomes" id="UP000317557"/>
    </source>
</evidence>
<keyword evidence="5 7" id="KW-1133">Transmembrane helix</keyword>
<keyword evidence="9" id="KW-1185">Reference proteome</keyword>
<comment type="similarity">
    <text evidence="2">Belongs to the DoxX family.</text>
</comment>
<dbReference type="GO" id="GO:0005886">
    <property type="term" value="C:plasma membrane"/>
    <property type="evidence" value="ECO:0007669"/>
    <property type="project" value="UniProtKB-SubCell"/>
</dbReference>
<protein>
    <submittedName>
        <fullName evidence="8">Putative oxidoreductase</fullName>
    </submittedName>
</protein>
<feature type="transmembrane region" description="Helical" evidence="7">
    <location>
        <begin position="16"/>
        <end position="37"/>
    </location>
</feature>
<comment type="subcellular location">
    <subcellularLocation>
        <location evidence="1">Cell membrane</location>
        <topology evidence="1">Multi-pass membrane protein</topology>
    </subcellularLocation>
</comment>
<reference evidence="8 9" key="1">
    <citation type="submission" date="2017-05" db="EMBL/GenBank/DDBJ databases">
        <authorList>
            <person name="Varghese N."/>
            <person name="Submissions S."/>
        </authorList>
    </citation>
    <scope>NUCLEOTIDE SEQUENCE [LARGE SCALE GENOMIC DNA]</scope>
    <source>
        <strain evidence="8 9">DSM 21985</strain>
    </source>
</reference>
<evidence type="ECO:0000256" key="5">
    <source>
        <dbReference type="ARBA" id="ARBA00022989"/>
    </source>
</evidence>